<accession>A0ABS2ZMG4</accession>
<dbReference type="InterPro" id="IPR047817">
    <property type="entry name" value="ABC2_TM_bact-type"/>
</dbReference>
<proteinExistence type="predicted"/>
<keyword evidence="4 5" id="KW-0472">Membrane</keyword>
<dbReference type="InterPro" id="IPR051784">
    <property type="entry name" value="Nod_factor_ABC_transporter"/>
</dbReference>
<dbReference type="PROSITE" id="PS51012">
    <property type="entry name" value="ABC_TM2"/>
    <property type="match status" value="1"/>
</dbReference>
<feature type="transmembrane region" description="Helical" evidence="5">
    <location>
        <begin position="117"/>
        <end position="134"/>
    </location>
</feature>
<dbReference type="InterPro" id="IPR000412">
    <property type="entry name" value="ABC_2_transport"/>
</dbReference>
<dbReference type="InterPro" id="IPR013525">
    <property type="entry name" value="ABC2_TM"/>
</dbReference>
<gene>
    <name evidence="7" type="ORF">JYA63_07310</name>
</gene>
<dbReference type="EMBL" id="JAFHKR010000038">
    <property type="protein sequence ID" value="MBN3554064.1"/>
    <property type="molecule type" value="Genomic_DNA"/>
</dbReference>
<feature type="transmembrane region" description="Helical" evidence="5">
    <location>
        <begin position="172"/>
        <end position="191"/>
    </location>
</feature>
<protein>
    <submittedName>
        <fullName evidence="7">ABC transporter permease</fullName>
    </submittedName>
</protein>
<keyword evidence="3 5" id="KW-1133">Transmembrane helix</keyword>
<evidence type="ECO:0000259" key="6">
    <source>
        <dbReference type="PROSITE" id="PS51012"/>
    </source>
</evidence>
<feature type="transmembrane region" description="Helical" evidence="5">
    <location>
        <begin position="12"/>
        <end position="38"/>
    </location>
</feature>
<evidence type="ECO:0000313" key="7">
    <source>
        <dbReference type="EMBL" id="MBN3554064.1"/>
    </source>
</evidence>
<dbReference type="Pfam" id="PF12698">
    <property type="entry name" value="ABC2_membrane_3"/>
    <property type="match status" value="1"/>
</dbReference>
<evidence type="ECO:0000256" key="3">
    <source>
        <dbReference type="ARBA" id="ARBA00022989"/>
    </source>
</evidence>
<keyword evidence="2 5" id="KW-0812">Transmembrane</keyword>
<evidence type="ECO:0000256" key="4">
    <source>
        <dbReference type="ARBA" id="ARBA00023136"/>
    </source>
</evidence>
<dbReference type="Proteomes" id="UP001296923">
    <property type="component" value="Unassembled WGS sequence"/>
</dbReference>
<name>A0ABS2ZMG4_9BACL</name>
<evidence type="ECO:0000256" key="1">
    <source>
        <dbReference type="ARBA" id="ARBA00004141"/>
    </source>
</evidence>
<feature type="transmembrane region" description="Helical" evidence="5">
    <location>
        <begin position="200"/>
        <end position="218"/>
    </location>
</feature>
<feature type="transmembrane region" description="Helical" evidence="5">
    <location>
        <begin position="146"/>
        <end position="166"/>
    </location>
</feature>
<evidence type="ECO:0000313" key="8">
    <source>
        <dbReference type="Proteomes" id="UP001296923"/>
    </source>
</evidence>
<evidence type="ECO:0000256" key="5">
    <source>
        <dbReference type="SAM" id="Phobius"/>
    </source>
</evidence>
<dbReference type="PANTHER" id="PTHR43229">
    <property type="entry name" value="NODULATION PROTEIN J"/>
    <property type="match status" value="1"/>
</dbReference>
<dbReference type="PIRSF" id="PIRSF006648">
    <property type="entry name" value="DrrB"/>
    <property type="match status" value="1"/>
</dbReference>
<dbReference type="PANTHER" id="PTHR43229:SF6">
    <property type="entry name" value="ABC-TYPE MULTIDRUG TRANSPORT SYSTEM, PERMEASE COMPONENT"/>
    <property type="match status" value="1"/>
</dbReference>
<evidence type="ECO:0000256" key="2">
    <source>
        <dbReference type="ARBA" id="ARBA00022692"/>
    </source>
</evidence>
<reference evidence="7 8" key="1">
    <citation type="submission" date="2021-01" db="EMBL/GenBank/DDBJ databases">
        <title>Genome Sequencing of Type Strains.</title>
        <authorList>
            <person name="Lemaire J.F."/>
            <person name="Inderbitzin P."/>
            <person name="Collins S.B."/>
            <person name="Wespe N."/>
            <person name="Knight-Connoni V."/>
        </authorList>
    </citation>
    <scope>NUCLEOTIDE SEQUENCE [LARGE SCALE GENOMIC DNA]</scope>
    <source>
        <strain evidence="7 8">DSM 23009</strain>
    </source>
</reference>
<feature type="transmembrane region" description="Helical" evidence="5">
    <location>
        <begin position="230"/>
        <end position="249"/>
    </location>
</feature>
<organism evidence="7 8">
    <name type="scientific">Fictibacillus nanhaiensis</name>
    <dbReference type="NCBI Taxonomy" id="742169"/>
    <lineage>
        <taxon>Bacteria</taxon>
        <taxon>Bacillati</taxon>
        <taxon>Bacillota</taxon>
        <taxon>Bacilli</taxon>
        <taxon>Bacillales</taxon>
        <taxon>Fictibacillaceae</taxon>
        <taxon>Fictibacillus</taxon>
    </lineage>
</organism>
<feature type="transmembrane region" description="Helical" evidence="5">
    <location>
        <begin position="58"/>
        <end position="79"/>
    </location>
</feature>
<sequence>MFMAEFKKSHFLYFHTNMIYFSLLVWPIILFFSAYYSFKPFDTKSENVLSEYVSNQEIGSFLLIGYLGYIFYFSLMQSAFQMAPERARGTLELIFLSPVSRLAVIYGRAMANLLEGVWLFFVFTVLGLFFFGDIQPHNWWGIPLSLFLLIISAVVWGGFLNAIFLFSRDAGFFFLIIQEPLLLFSGVRIPIPVLPIWGKFISYLFPLSYVLLIYREIVMRGASLFEVSTMIYSLLVVIIVFILLTSWIIRKAEKNSKINGSMALY</sequence>
<comment type="subcellular location">
    <subcellularLocation>
        <location evidence="1">Membrane</location>
        <topology evidence="1">Multi-pass membrane protein</topology>
    </subcellularLocation>
</comment>
<keyword evidence="8" id="KW-1185">Reference proteome</keyword>
<feature type="domain" description="ABC transmembrane type-2" evidence="6">
    <location>
        <begin position="18"/>
        <end position="252"/>
    </location>
</feature>
<comment type="caution">
    <text evidence="7">The sequence shown here is derived from an EMBL/GenBank/DDBJ whole genome shotgun (WGS) entry which is preliminary data.</text>
</comment>